<dbReference type="EMBL" id="KZ819189">
    <property type="protein sequence ID" value="PWZ01887.1"/>
    <property type="molecule type" value="Genomic_DNA"/>
</dbReference>
<reference evidence="7 8" key="1">
    <citation type="journal article" date="2018" name="Mol. Biol. Evol.">
        <title>Broad Genomic Sampling Reveals a Smut Pathogenic Ancestry of the Fungal Clade Ustilaginomycotina.</title>
        <authorList>
            <person name="Kijpornyongpan T."/>
            <person name="Mondo S.J."/>
            <person name="Barry K."/>
            <person name="Sandor L."/>
            <person name="Lee J."/>
            <person name="Lipzen A."/>
            <person name="Pangilinan J."/>
            <person name="LaButti K."/>
            <person name="Hainaut M."/>
            <person name="Henrissat B."/>
            <person name="Grigoriev I.V."/>
            <person name="Spatafora J.W."/>
            <person name="Aime M.C."/>
        </authorList>
    </citation>
    <scope>NUCLEOTIDE SEQUENCE [LARGE SCALE GENOMIC DNA]</scope>
    <source>
        <strain evidence="7 8">MCA 3645</strain>
    </source>
</reference>
<feature type="transmembrane region" description="Helical" evidence="6">
    <location>
        <begin position="46"/>
        <end position="69"/>
    </location>
</feature>
<protein>
    <recommendedName>
        <fullName evidence="9">Magnesium transporter</fullName>
    </recommendedName>
</protein>
<dbReference type="Proteomes" id="UP000246740">
    <property type="component" value="Unassembled WGS sequence"/>
</dbReference>
<dbReference type="Pfam" id="PF10270">
    <property type="entry name" value="MMgT"/>
    <property type="match status" value="1"/>
</dbReference>
<evidence type="ECO:0000313" key="8">
    <source>
        <dbReference type="Proteomes" id="UP000246740"/>
    </source>
</evidence>
<evidence type="ECO:0000256" key="4">
    <source>
        <dbReference type="ARBA" id="ARBA00022989"/>
    </source>
</evidence>
<evidence type="ECO:0000256" key="2">
    <source>
        <dbReference type="ARBA" id="ARBA00006109"/>
    </source>
</evidence>
<sequence>MTAAGRLALALGTLIFLHAAYSTYEQLSIRKSLGQVDVESQRMPIDITIETLVSFFVILIGVSMTAAPLKEVTWASEMRKRTVDEVDSRSSFATLTHRGQVLFGSE</sequence>
<dbReference type="InParanoid" id="A0A317XUE0"/>
<evidence type="ECO:0008006" key="9">
    <source>
        <dbReference type="Google" id="ProtNLM"/>
    </source>
</evidence>
<dbReference type="PANTHER" id="PTHR28144:SF1">
    <property type="entry name" value="ER MEMBRANE PROTEIN COMPLEX SUBUNIT 5"/>
    <property type="match status" value="1"/>
</dbReference>
<keyword evidence="5 6" id="KW-0472">Membrane</keyword>
<dbReference type="OrthoDB" id="44756at2759"/>
<comment type="similarity">
    <text evidence="2">Belongs to the membrane magnesium transporter (TC 1.A.67) family.</text>
</comment>
<proteinExistence type="inferred from homology"/>
<evidence type="ECO:0000256" key="3">
    <source>
        <dbReference type="ARBA" id="ARBA00022692"/>
    </source>
</evidence>
<keyword evidence="3 6" id="KW-0812">Transmembrane</keyword>
<dbReference type="GO" id="GO:0072546">
    <property type="term" value="C:EMC complex"/>
    <property type="evidence" value="ECO:0007669"/>
    <property type="project" value="TreeGrafter"/>
</dbReference>
<name>A0A317XUE0_9BASI</name>
<dbReference type="STRING" id="1882483.A0A317XUE0"/>
<evidence type="ECO:0000256" key="5">
    <source>
        <dbReference type="ARBA" id="ARBA00023136"/>
    </source>
</evidence>
<comment type="subcellular location">
    <subcellularLocation>
        <location evidence="1">Endomembrane system</location>
        <topology evidence="1">Multi-pass membrane protein</topology>
    </subcellularLocation>
</comment>
<dbReference type="InterPro" id="IPR018937">
    <property type="entry name" value="MMgT"/>
</dbReference>
<dbReference type="PANTHER" id="PTHR28144">
    <property type="entry name" value="ER MEMBRANE PROTEIN COMPLEX SUBUNIT 5"/>
    <property type="match status" value="1"/>
</dbReference>
<keyword evidence="8" id="KW-1185">Reference proteome</keyword>
<dbReference type="AlphaFoldDB" id="A0A317XUE0"/>
<gene>
    <name evidence="7" type="ORF">BCV70DRAFT_156945</name>
</gene>
<dbReference type="GO" id="GO:0034975">
    <property type="term" value="P:protein folding in endoplasmic reticulum"/>
    <property type="evidence" value="ECO:0007669"/>
    <property type="project" value="TreeGrafter"/>
</dbReference>
<organism evidence="7 8">
    <name type="scientific">Testicularia cyperi</name>
    <dbReference type="NCBI Taxonomy" id="1882483"/>
    <lineage>
        <taxon>Eukaryota</taxon>
        <taxon>Fungi</taxon>
        <taxon>Dikarya</taxon>
        <taxon>Basidiomycota</taxon>
        <taxon>Ustilaginomycotina</taxon>
        <taxon>Ustilaginomycetes</taxon>
        <taxon>Ustilaginales</taxon>
        <taxon>Anthracoideaceae</taxon>
        <taxon>Testicularia</taxon>
    </lineage>
</organism>
<evidence type="ECO:0000256" key="1">
    <source>
        <dbReference type="ARBA" id="ARBA00004127"/>
    </source>
</evidence>
<evidence type="ECO:0000313" key="7">
    <source>
        <dbReference type="EMBL" id="PWZ01887.1"/>
    </source>
</evidence>
<evidence type="ECO:0000256" key="6">
    <source>
        <dbReference type="SAM" id="Phobius"/>
    </source>
</evidence>
<dbReference type="InterPro" id="IPR053279">
    <property type="entry name" value="EMC_subunit"/>
</dbReference>
<accession>A0A317XUE0</accession>
<keyword evidence="4 6" id="KW-1133">Transmembrane helix</keyword>